<evidence type="ECO:0008006" key="5">
    <source>
        <dbReference type="Google" id="ProtNLM"/>
    </source>
</evidence>
<feature type="domain" description="HD-GYP" evidence="2">
    <location>
        <begin position="189"/>
        <end position="383"/>
    </location>
</feature>
<dbReference type="InterPro" id="IPR052020">
    <property type="entry name" value="Cyclic_di-GMP/3'3'-cGAMP_PDE"/>
</dbReference>
<dbReference type="EMBL" id="LGCM01000065">
    <property type="protein sequence ID" value="KPL75555.1"/>
    <property type="molecule type" value="Genomic_DNA"/>
</dbReference>
<dbReference type="NCBIfam" id="TIGR00254">
    <property type="entry name" value="GGDEF"/>
    <property type="match status" value="1"/>
</dbReference>
<organism evidence="3 4">
    <name type="scientific">Levilinea saccharolytica</name>
    <dbReference type="NCBI Taxonomy" id="229921"/>
    <lineage>
        <taxon>Bacteria</taxon>
        <taxon>Bacillati</taxon>
        <taxon>Chloroflexota</taxon>
        <taxon>Anaerolineae</taxon>
        <taxon>Anaerolineales</taxon>
        <taxon>Anaerolineaceae</taxon>
        <taxon>Levilinea</taxon>
    </lineage>
</organism>
<dbReference type="Pfam" id="PF13487">
    <property type="entry name" value="HD_5"/>
    <property type="match status" value="1"/>
</dbReference>
<reference evidence="3 4" key="1">
    <citation type="submission" date="2015-07" db="EMBL/GenBank/DDBJ databases">
        <title>Genome sequence of Levilinea saccharolytica DSM 16555.</title>
        <authorList>
            <person name="Hemp J."/>
            <person name="Ward L.M."/>
            <person name="Pace L.A."/>
            <person name="Fischer W.W."/>
        </authorList>
    </citation>
    <scope>NUCLEOTIDE SEQUENCE [LARGE SCALE GENOMIC DNA]</scope>
    <source>
        <strain evidence="3 4">KIBI-1</strain>
    </source>
</reference>
<dbReference type="PROSITE" id="PS51832">
    <property type="entry name" value="HD_GYP"/>
    <property type="match status" value="1"/>
</dbReference>
<dbReference type="InterPro" id="IPR029787">
    <property type="entry name" value="Nucleotide_cyclase"/>
</dbReference>
<dbReference type="CDD" id="cd00077">
    <property type="entry name" value="HDc"/>
    <property type="match status" value="1"/>
</dbReference>
<evidence type="ECO:0000313" key="4">
    <source>
        <dbReference type="Proteomes" id="UP000050501"/>
    </source>
</evidence>
<dbReference type="InterPro" id="IPR000160">
    <property type="entry name" value="GGDEF_dom"/>
</dbReference>
<feature type="domain" description="GGDEF" evidence="1">
    <location>
        <begin position="31"/>
        <end position="164"/>
    </location>
</feature>
<sequence length="383" mass="42704">MVTTDTLTHLYTRQGFLASAKRYLGPQADHTPVSALMVDVDHLQQINDQFGWTTGDFVLLRLAEVFRAALRKEDLLARYGGEEFILLMPGAGPEPAFRVAERLRRAAEQLEITSGEGPVSVTVSVGIASSPTAHLSLVRLVNQASQALRRAKHNGCNQVCALEDESLRLQEKTTLCTCPSCTLGVARRQKPDEEGVIRILLDAMSLRDPDFVGHARRTATMAVQFAEALQLDPPTVEAVRQGALLHDIGKVCIPDAVLLKPGLLNEEERGMVRVHPEYGSRFLSVWHGFQGCMEIPRFHHEWWDGSGYPYRLGGTQIPLAARMFAIVDVWDALGMERSYRPAWTGDEIVEFLYRERGTHFDPHLVDVFLDLLIRSRASGGRLL</sequence>
<dbReference type="SMART" id="SM00471">
    <property type="entry name" value="HDc"/>
    <property type="match status" value="1"/>
</dbReference>
<comment type="caution">
    <text evidence="3">The sequence shown here is derived from an EMBL/GenBank/DDBJ whole genome shotgun (WGS) entry which is preliminary data.</text>
</comment>
<proteinExistence type="predicted"/>
<dbReference type="Gene3D" id="3.30.70.270">
    <property type="match status" value="1"/>
</dbReference>
<accession>A0A0P6X807</accession>
<evidence type="ECO:0000259" key="1">
    <source>
        <dbReference type="PROSITE" id="PS50887"/>
    </source>
</evidence>
<dbReference type="PROSITE" id="PS50887">
    <property type="entry name" value="GGDEF"/>
    <property type="match status" value="1"/>
</dbReference>
<dbReference type="CDD" id="cd01949">
    <property type="entry name" value="GGDEF"/>
    <property type="match status" value="1"/>
</dbReference>
<dbReference type="Pfam" id="PF00990">
    <property type="entry name" value="GGDEF"/>
    <property type="match status" value="1"/>
</dbReference>
<dbReference type="STRING" id="229921.ADN01_16950"/>
<dbReference type="SUPFAM" id="SSF55073">
    <property type="entry name" value="Nucleotide cyclase"/>
    <property type="match status" value="1"/>
</dbReference>
<dbReference type="Proteomes" id="UP000050501">
    <property type="component" value="Unassembled WGS sequence"/>
</dbReference>
<dbReference type="InterPro" id="IPR003607">
    <property type="entry name" value="HD/PDEase_dom"/>
</dbReference>
<dbReference type="Gene3D" id="1.10.3210.10">
    <property type="entry name" value="Hypothetical protein af1432"/>
    <property type="match status" value="1"/>
</dbReference>
<name>A0A0P6X807_9CHLR</name>
<dbReference type="PATRIC" id="fig|229921.5.peg.9"/>
<evidence type="ECO:0000313" key="3">
    <source>
        <dbReference type="EMBL" id="KPL75555.1"/>
    </source>
</evidence>
<gene>
    <name evidence="3" type="ORF">ADN01_16950</name>
</gene>
<dbReference type="SMART" id="SM00267">
    <property type="entry name" value="GGDEF"/>
    <property type="match status" value="1"/>
</dbReference>
<protein>
    <recommendedName>
        <fullName evidence="5">Diguanylate cyclase</fullName>
    </recommendedName>
</protein>
<dbReference type="InterPro" id="IPR037522">
    <property type="entry name" value="HD_GYP_dom"/>
</dbReference>
<dbReference type="PANTHER" id="PTHR45228">
    <property type="entry name" value="CYCLIC DI-GMP PHOSPHODIESTERASE TM_0186-RELATED"/>
    <property type="match status" value="1"/>
</dbReference>
<keyword evidence="4" id="KW-1185">Reference proteome</keyword>
<dbReference type="PANTHER" id="PTHR45228:SF1">
    <property type="entry name" value="CYCLIC DI-GMP PHOSPHODIESTERASE TM_0186"/>
    <property type="match status" value="1"/>
</dbReference>
<dbReference type="InterPro" id="IPR043128">
    <property type="entry name" value="Rev_trsase/Diguanyl_cyclase"/>
</dbReference>
<dbReference type="AlphaFoldDB" id="A0A0P6X807"/>
<evidence type="ECO:0000259" key="2">
    <source>
        <dbReference type="PROSITE" id="PS51832"/>
    </source>
</evidence>
<dbReference type="RefSeq" id="WP_062417480.1">
    <property type="nucleotide sequence ID" value="NZ_LGCM01000065.1"/>
</dbReference>
<dbReference type="SUPFAM" id="SSF109604">
    <property type="entry name" value="HD-domain/PDEase-like"/>
    <property type="match status" value="1"/>
</dbReference>